<dbReference type="SUPFAM" id="SSF54403">
    <property type="entry name" value="Cystatin/monellin"/>
    <property type="match status" value="1"/>
</dbReference>
<dbReference type="AlphaFoldDB" id="A0A9W7XAZ0"/>
<organism evidence="2 3">
    <name type="scientific">Paspalum vaginatum</name>
    <name type="common">seashore paspalum</name>
    <dbReference type="NCBI Taxonomy" id="158149"/>
    <lineage>
        <taxon>Eukaryota</taxon>
        <taxon>Viridiplantae</taxon>
        <taxon>Streptophyta</taxon>
        <taxon>Embryophyta</taxon>
        <taxon>Tracheophyta</taxon>
        <taxon>Spermatophyta</taxon>
        <taxon>Magnoliopsida</taxon>
        <taxon>Liliopsida</taxon>
        <taxon>Poales</taxon>
        <taxon>Poaceae</taxon>
        <taxon>PACMAD clade</taxon>
        <taxon>Panicoideae</taxon>
        <taxon>Andropogonodae</taxon>
        <taxon>Paspaleae</taxon>
        <taxon>Paspalinae</taxon>
        <taxon>Paspalum</taxon>
    </lineage>
</organism>
<gene>
    <name evidence="2" type="ORF">BS78_K273500</name>
</gene>
<evidence type="ECO:0000256" key="1">
    <source>
        <dbReference type="SAM" id="SignalP"/>
    </source>
</evidence>
<dbReference type="EMBL" id="MU629780">
    <property type="protein sequence ID" value="KAJ1255232.1"/>
    <property type="molecule type" value="Genomic_DNA"/>
</dbReference>
<proteinExistence type="predicted"/>
<dbReference type="InterPro" id="IPR027214">
    <property type="entry name" value="Cystatin"/>
</dbReference>
<evidence type="ECO:0008006" key="4">
    <source>
        <dbReference type="Google" id="ProtNLM"/>
    </source>
</evidence>
<feature type="chain" id="PRO_5040843361" description="Cystatin domain-containing protein" evidence="1">
    <location>
        <begin position="26"/>
        <end position="127"/>
    </location>
</feature>
<dbReference type="InterPro" id="IPR046350">
    <property type="entry name" value="Cystatin_sf"/>
</dbReference>
<keyword evidence="3" id="KW-1185">Reference proteome</keyword>
<accession>A0A9W7XAZ0</accession>
<evidence type="ECO:0000313" key="3">
    <source>
        <dbReference type="Proteomes" id="UP001164776"/>
    </source>
</evidence>
<feature type="signal peptide" evidence="1">
    <location>
        <begin position="1"/>
        <end position="25"/>
    </location>
</feature>
<dbReference type="GO" id="GO:0004869">
    <property type="term" value="F:cysteine-type endopeptidase inhibitor activity"/>
    <property type="evidence" value="ECO:0007669"/>
    <property type="project" value="InterPro"/>
</dbReference>
<name>A0A9W7XAZ0_9POAL</name>
<protein>
    <recommendedName>
        <fullName evidence="4">Cystatin domain-containing protein</fullName>
    </recommendedName>
</protein>
<sequence>MRTFHAVIAVATAALLCAAASPATADDRYLCNWRTVAHPEDPFIQSLGKWAVEQNGVPMRFDKVESAKAQCVDDIISKTRNYELIIVAATRDDEAPGRFRAVVYVENFTQPKKLVSFERITRPRLDN</sequence>
<dbReference type="OrthoDB" id="657901at2759"/>
<comment type="caution">
    <text evidence="2">The sequence shown here is derived from an EMBL/GenBank/DDBJ whole genome shotgun (WGS) entry which is preliminary data.</text>
</comment>
<keyword evidence="1" id="KW-0732">Signal</keyword>
<dbReference type="Proteomes" id="UP001164776">
    <property type="component" value="Unassembled WGS sequence"/>
</dbReference>
<dbReference type="Gene3D" id="3.10.450.10">
    <property type="match status" value="1"/>
</dbReference>
<evidence type="ECO:0000313" key="2">
    <source>
        <dbReference type="EMBL" id="KAJ1255232.1"/>
    </source>
</evidence>
<reference evidence="2 3" key="1">
    <citation type="submission" date="2022-10" db="EMBL/GenBank/DDBJ databases">
        <title>WGS assembly of Paspalum vaginatum 540-79.</title>
        <authorList>
            <person name="Sun G."/>
            <person name="Wase N."/>
            <person name="Shu S."/>
            <person name="Jenkins J."/>
            <person name="Zhou B."/>
            <person name="Torres-Rodriguez J."/>
            <person name="Chen C."/>
            <person name="Sandor L."/>
            <person name="Plott C."/>
            <person name="Yoshinga Y."/>
            <person name="Daum C."/>
            <person name="Qi P."/>
            <person name="Barry K."/>
            <person name="Lipzen A."/>
            <person name="Berry L."/>
            <person name="Pedersen C."/>
            <person name="Gottilla T."/>
            <person name="Foltz A."/>
            <person name="Yu H."/>
            <person name="O'Malley R."/>
            <person name="Zhang C."/>
            <person name="Devos K."/>
            <person name="Sigmon B."/>
            <person name="Yu B."/>
            <person name="Obata T."/>
            <person name="Schmutz J."/>
            <person name="Schnable J."/>
        </authorList>
    </citation>
    <scope>NUCLEOTIDE SEQUENCE [LARGE SCALE GENOMIC DNA]</scope>
    <source>
        <strain evidence="3">cv. 540-79</strain>
    </source>
</reference>
<dbReference type="PANTHER" id="PTHR47116">
    <property type="entry name" value="PHLOEM FILAMENT PROTEIN"/>
    <property type="match status" value="1"/>
</dbReference>